<evidence type="ECO:0000256" key="8">
    <source>
        <dbReference type="ARBA" id="ARBA00022989"/>
    </source>
</evidence>
<sequence length="440" mass="50930">MKIILILAFICFQKVLSCALCAAYTPTANVNLDFNASDNNINQIHVTWEFSQDFVKILLQNYDINYNDTLDKDELTDIKYTLLDYIASRQFLMQFQFYNLDEKIYIEKFSNTKLILDKTKLFFTFEVKLNIPIKENNTFSIRFEDKEGFFNFKFIPQDFITLNSNYYLSANPNLNLIFLQTRKGKVPNIIFAEIQTKQSQNFIDNFLNKLQNFNENIFLYIKQLLQQEFNMQTFLILLIISFGYGVFHASAPGHSKVLTSSYFLTHKSSFSKIFYFVLKIGIIHIMSAFLLVSIGIIMLKKLLKDVNMAGFILTKFTSLLIVFIALFMLSKKILHKNSCSCHTHKTSEWGMILGASLVPCPGVILLFTFAYKFNFLYTLSSVVSVTLGMCFVLFLFAIGANKIHQNIKTTKIRTSLEYLALIFMILFGLFLFINTKEGVF</sequence>
<evidence type="ECO:0000256" key="1">
    <source>
        <dbReference type="ARBA" id="ARBA00002510"/>
    </source>
</evidence>
<dbReference type="RefSeq" id="WP_043019274.1">
    <property type="nucleotide sequence ID" value="NZ_AACKMW020000020.1"/>
</dbReference>
<keyword evidence="16" id="KW-1185">Reference proteome</keyword>
<keyword evidence="9" id="KW-0406">Ion transport</keyword>
<keyword evidence="10" id="KW-0921">Nickel transport</keyword>
<feature type="transmembrane region" description="Helical" evidence="13">
    <location>
        <begin position="418"/>
        <end position="435"/>
    </location>
</feature>
<evidence type="ECO:0000313" key="16">
    <source>
        <dbReference type="Proteomes" id="UP000364097"/>
    </source>
</evidence>
<dbReference type="Proteomes" id="UP000364097">
    <property type="component" value="Unassembled WGS sequence"/>
</dbReference>
<dbReference type="PANTHER" id="PTHR40659:SF1">
    <property type="entry name" value="NICKEL_COBALT EFFLUX SYSTEM RCNA"/>
    <property type="match status" value="1"/>
</dbReference>
<keyword evidence="3" id="KW-0171">Cobalt transport</keyword>
<evidence type="ECO:0000256" key="7">
    <source>
        <dbReference type="ARBA" id="ARBA00022692"/>
    </source>
</evidence>
<dbReference type="InterPro" id="IPR011541">
    <property type="entry name" value="Ni/Co_transpt_high_affinity"/>
</dbReference>
<keyword evidence="8 13" id="KW-1133">Transmembrane helix</keyword>
<feature type="transmembrane region" description="Helical" evidence="13">
    <location>
        <begin position="234"/>
        <end position="252"/>
    </location>
</feature>
<feature type="chain" id="PRO_5046717392" description="Nickel/cobalt efflux system" evidence="14">
    <location>
        <begin position="23"/>
        <end position="440"/>
    </location>
</feature>
<evidence type="ECO:0000256" key="3">
    <source>
        <dbReference type="ARBA" id="ARBA00022426"/>
    </source>
</evidence>
<keyword evidence="11 13" id="KW-0472">Membrane</keyword>
<dbReference type="Pfam" id="PF03824">
    <property type="entry name" value="NicO"/>
    <property type="match status" value="1"/>
</dbReference>
<evidence type="ECO:0000256" key="6">
    <source>
        <dbReference type="ARBA" id="ARBA00022596"/>
    </source>
</evidence>
<evidence type="ECO:0000313" key="15">
    <source>
        <dbReference type="EMBL" id="MPB98935.1"/>
    </source>
</evidence>
<keyword evidence="7 13" id="KW-0812">Transmembrane</keyword>
<feature type="transmembrane region" description="Helical" evidence="13">
    <location>
        <begin position="375"/>
        <end position="398"/>
    </location>
</feature>
<name>A0ABW9N3S4_9BACT</name>
<evidence type="ECO:0000256" key="12">
    <source>
        <dbReference type="ARBA" id="ARBA00023285"/>
    </source>
</evidence>
<dbReference type="InterPro" id="IPR051224">
    <property type="entry name" value="NiCoT_RcnA"/>
</dbReference>
<feature type="transmembrane region" description="Helical" evidence="13">
    <location>
        <begin position="349"/>
        <end position="369"/>
    </location>
</feature>
<comment type="subcellular location">
    <subcellularLocation>
        <location evidence="2 13">Cell membrane</location>
        <topology evidence="2 13">Multi-pass membrane protein</topology>
    </subcellularLocation>
</comment>
<organism evidence="15 16">
    <name type="scientific">Campylobacter subantarcticus</name>
    <dbReference type="NCBI Taxonomy" id="497724"/>
    <lineage>
        <taxon>Bacteria</taxon>
        <taxon>Pseudomonadati</taxon>
        <taxon>Campylobacterota</taxon>
        <taxon>Epsilonproteobacteria</taxon>
        <taxon>Campylobacterales</taxon>
        <taxon>Campylobacteraceae</taxon>
        <taxon>Campylobacter</taxon>
    </lineage>
</organism>
<evidence type="ECO:0000256" key="9">
    <source>
        <dbReference type="ARBA" id="ARBA00023065"/>
    </source>
</evidence>
<comment type="function">
    <text evidence="1">Efflux system for nickel and cobalt.</text>
</comment>
<protein>
    <recommendedName>
        <fullName evidence="13">Nickel/cobalt efflux system</fullName>
    </recommendedName>
</protein>
<evidence type="ECO:0000256" key="2">
    <source>
        <dbReference type="ARBA" id="ARBA00004651"/>
    </source>
</evidence>
<comment type="similarity">
    <text evidence="13">Belongs to the NiCoT transporter (TC 2.A.52) family.</text>
</comment>
<evidence type="ECO:0000256" key="10">
    <source>
        <dbReference type="ARBA" id="ARBA00023112"/>
    </source>
</evidence>
<feature type="transmembrane region" description="Helical" evidence="13">
    <location>
        <begin position="273"/>
        <end position="297"/>
    </location>
</feature>
<feature type="transmembrane region" description="Helical" evidence="13">
    <location>
        <begin position="309"/>
        <end position="329"/>
    </location>
</feature>
<keyword evidence="12" id="KW-0170">Cobalt</keyword>
<evidence type="ECO:0000256" key="4">
    <source>
        <dbReference type="ARBA" id="ARBA00022448"/>
    </source>
</evidence>
<evidence type="ECO:0000256" key="5">
    <source>
        <dbReference type="ARBA" id="ARBA00022475"/>
    </source>
</evidence>
<dbReference type="Pfam" id="PF06226">
    <property type="entry name" value="DUF1007"/>
    <property type="match status" value="1"/>
</dbReference>
<reference evidence="15" key="1">
    <citation type="submission" date="2019-08" db="EMBL/GenBank/DDBJ databases">
        <title>Rapid identification of Enteric Bacteria from Whole Genome Sequences (WGS) using Average Nucleotide Identity (ANI).</title>
        <authorList>
            <person name="Lane C."/>
        </authorList>
    </citation>
    <scope>NUCLEOTIDE SEQUENCE [LARGE SCALE GENOMIC DNA]</scope>
    <source>
        <strain evidence="15">2010D-8461</strain>
    </source>
</reference>
<evidence type="ECO:0000256" key="13">
    <source>
        <dbReference type="RuleBase" id="RU362101"/>
    </source>
</evidence>
<evidence type="ECO:0000256" key="11">
    <source>
        <dbReference type="ARBA" id="ARBA00023136"/>
    </source>
</evidence>
<comment type="caution">
    <text evidence="15">The sequence shown here is derived from an EMBL/GenBank/DDBJ whole genome shotgun (WGS) entry which is preliminary data.</text>
</comment>
<accession>A0ABW9N3S4</accession>
<dbReference type="EMBL" id="AACKMW020000020">
    <property type="protein sequence ID" value="MPB98935.1"/>
    <property type="molecule type" value="Genomic_DNA"/>
</dbReference>
<dbReference type="InterPro" id="IPR010412">
    <property type="entry name" value="DUF1007"/>
</dbReference>
<keyword evidence="6" id="KW-0533">Nickel</keyword>
<proteinExistence type="inferred from homology"/>
<keyword evidence="14" id="KW-0732">Signal</keyword>
<gene>
    <name evidence="15" type="ORF">A0Z09_002550</name>
</gene>
<feature type="signal peptide" evidence="14">
    <location>
        <begin position="1"/>
        <end position="22"/>
    </location>
</feature>
<evidence type="ECO:0000256" key="14">
    <source>
        <dbReference type="SAM" id="SignalP"/>
    </source>
</evidence>
<keyword evidence="5" id="KW-1003">Cell membrane</keyword>
<dbReference type="PANTHER" id="PTHR40659">
    <property type="entry name" value="NICKEL/COBALT EFFLUX SYSTEM RCNA"/>
    <property type="match status" value="1"/>
</dbReference>
<keyword evidence="4 13" id="KW-0813">Transport</keyword>